<name>A0ABT6YD02_9BACT</name>
<dbReference type="EMBL" id="JASHIF010000020">
    <property type="protein sequence ID" value="MDI9861467.1"/>
    <property type="molecule type" value="Genomic_DNA"/>
</dbReference>
<dbReference type="Proteomes" id="UP001236507">
    <property type="component" value="Unassembled WGS sequence"/>
</dbReference>
<organism evidence="2 3">
    <name type="scientific">Flectobacillus roseus</name>
    <dbReference type="NCBI Taxonomy" id="502259"/>
    <lineage>
        <taxon>Bacteria</taxon>
        <taxon>Pseudomonadati</taxon>
        <taxon>Bacteroidota</taxon>
        <taxon>Cytophagia</taxon>
        <taxon>Cytophagales</taxon>
        <taxon>Flectobacillaceae</taxon>
        <taxon>Flectobacillus</taxon>
    </lineage>
</organism>
<feature type="transmembrane region" description="Helical" evidence="1">
    <location>
        <begin position="16"/>
        <end position="34"/>
    </location>
</feature>
<reference evidence="2 3" key="1">
    <citation type="submission" date="2023-05" db="EMBL/GenBank/DDBJ databases">
        <title>Novel species of genus Flectobacillus isolated from stream in China.</title>
        <authorList>
            <person name="Lu H."/>
        </authorList>
    </citation>
    <scope>NUCLEOTIDE SEQUENCE [LARGE SCALE GENOMIC DNA]</scope>
    <source>
        <strain evidence="2 3">KCTC 42575</strain>
    </source>
</reference>
<keyword evidence="1" id="KW-0472">Membrane</keyword>
<keyword evidence="1" id="KW-0812">Transmembrane</keyword>
<evidence type="ECO:0000313" key="3">
    <source>
        <dbReference type="Proteomes" id="UP001236507"/>
    </source>
</evidence>
<gene>
    <name evidence="2" type="ORF">QM524_19770</name>
</gene>
<keyword evidence="3" id="KW-1185">Reference proteome</keyword>
<evidence type="ECO:0000256" key="1">
    <source>
        <dbReference type="SAM" id="Phobius"/>
    </source>
</evidence>
<accession>A0ABT6YD02</accession>
<sequence>MEKQPLFTEKQRFNQWWMWLILFVTNGIFIYGWIQQIYLKIPFGDHPMSNTGLWIAVLAMLAFTLFMRSFCLETSIYEDGIYVRFVPLQKSFRIYQWDMLEEVYVRKYAPLSEYGGWGYRVGFGNAGGALNIAGDMGIQLVFKDKMSLLIGTQKPEEAQKALTLINLSQVE</sequence>
<protein>
    <recommendedName>
        <fullName evidence="4">Bacterial Pleckstrin homology domain-containing protein</fullName>
    </recommendedName>
</protein>
<feature type="transmembrane region" description="Helical" evidence="1">
    <location>
        <begin position="54"/>
        <end position="71"/>
    </location>
</feature>
<proteinExistence type="predicted"/>
<comment type="caution">
    <text evidence="2">The sequence shown here is derived from an EMBL/GenBank/DDBJ whole genome shotgun (WGS) entry which is preliminary data.</text>
</comment>
<dbReference type="RefSeq" id="WP_283345869.1">
    <property type="nucleotide sequence ID" value="NZ_JASHIF010000020.1"/>
</dbReference>
<evidence type="ECO:0000313" key="2">
    <source>
        <dbReference type="EMBL" id="MDI9861467.1"/>
    </source>
</evidence>
<evidence type="ECO:0008006" key="4">
    <source>
        <dbReference type="Google" id="ProtNLM"/>
    </source>
</evidence>
<keyword evidence="1" id="KW-1133">Transmembrane helix</keyword>